<sequence length="280" mass="30417">MCVYDLIHVSYISCHVFSYDIISCRRNFPYISNARKHVSSHPISSHHCLPLPLALPAMFQTPLTLNPIIALPIRLLARHTNSHALPAFQLRAYVLGARDVFGACRHLQHRLALGCFGGGETCFAVLDGTDAVARALGLGLDVCALRDCGGPGRRSGHVLRGVVEQWIRLLESAGFFGAVEQYIRFVEYAGLLVAVERFVFFQECVAQCQAQCGLPLNWAGLLEDGGMAISVSVSGPVADAGAAGLLAHFLHGGGHDELVRESWSEEDGIFIGEVGWRHLC</sequence>
<protein>
    <submittedName>
        <fullName evidence="1">Uncharacterized protein</fullName>
    </submittedName>
</protein>
<reference evidence="1 2" key="1">
    <citation type="submission" date="2020-01" db="EMBL/GenBank/DDBJ databases">
        <authorList>
            <consortium name="DOE Joint Genome Institute"/>
            <person name="Haridas S."/>
            <person name="Albert R."/>
            <person name="Binder M."/>
            <person name="Bloem J."/>
            <person name="Labutti K."/>
            <person name="Salamov A."/>
            <person name="Andreopoulos B."/>
            <person name="Baker S.E."/>
            <person name="Barry K."/>
            <person name="Bills G."/>
            <person name="Bluhm B.H."/>
            <person name="Cannon C."/>
            <person name="Castanera R."/>
            <person name="Culley D.E."/>
            <person name="Daum C."/>
            <person name="Ezra D."/>
            <person name="Gonzalez J.B."/>
            <person name="Henrissat B."/>
            <person name="Kuo A."/>
            <person name="Liang C."/>
            <person name="Lipzen A."/>
            <person name="Lutzoni F."/>
            <person name="Magnuson J."/>
            <person name="Mondo S."/>
            <person name="Nolan M."/>
            <person name="Ohm R."/>
            <person name="Pangilinan J."/>
            <person name="Park H.-J.H."/>
            <person name="Ramirez L."/>
            <person name="Alfaro M."/>
            <person name="Sun H."/>
            <person name="Tritt A."/>
            <person name="Yoshinaga Y."/>
            <person name="Zwiers L.-H.L."/>
            <person name="Turgeon B.G."/>
            <person name="Goodwin S.B."/>
            <person name="Spatafora J.W."/>
            <person name="Crous P.W."/>
            <person name="Grigoriev I.V."/>
        </authorList>
    </citation>
    <scope>NUCLEOTIDE SEQUENCE [LARGE SCALE GENOMIC DNA]</scope>
    <source>
        <strain evidence="1 2">CBS 611.86</strain>
    </source>
</reference>
<dbReference type="AlphaFoldDB" id="A0A7C8MBV0"/>
<dbReference type="Proteomes" id="UP000481861">
    <property type="component" value="Unassembled WGS sequence"/>
</dbReference>
<evidence type="ECO:0000313" key="1">
    <source>
        <dbReference type="EMBL" id="KAF2865484.1"/>
    </source>
</evidence>
<keyword evidence="2" id="KW-1185">Reference proteome</keyword>
<name>A0A7C8MBV0_9PLEO</name>
<dbReference type="EMBL" id="JAADJZ010000033">
    <property type="protein sequence ID" value="KAF2865484.1"/>
    <property type="molecule type" value="Genomic_DNA"/>
</dbReference>
<comment type="caution">
    <text evidence="1">The sequence shown here is derived from an EMBL/GenBank/DDBJ whole genome shotgun (WGS) entry which is preliminary data.</text>
</comment>
<accession>A0A7C8MBV0</accession>
<evidence type="ECO:0000313" key="2">
    <source>
        <dbReference type="Proteomes" id="UP000481861"/>
    </source>
</evidence>
<organism evidence="1 2">
    <name type="scientific">Massariosphaeria phaeospora</name>
    <dbReference type="NCBI Taxonomy" id="100035"/>
    <lineage>
        <taxon>Eukaryota</taxon>
        <taxon>Fungi</taxon>
        <taxon>Dikarya</taxon>
        <taxon>Ascomycota</taxon>
        <taxon>Pezizomycotina</taxon>
        <taxon>Dothideomycetes</taxon>
        <taxon>Pleosporomycetidae</taxon>
        <taxon>Pleosporales</taxon>
        <taxon>Pleosporales incertae sedis</taxon>
        <taxon>Massariosphaeria</taxon>
    </lineage>
</organism>
<proteinExistence type="predicted"/>
<gene>
    <name evidence="1" type="ORF">BDV95DRAFT_586494</name>
</gene>